<dbReference type="AlphaFoldDB" id="A0ABD1H4T9"/>
<feature type="compositionally biased region" description="Low complexity" evidence="2">
    <location>
        <begin position="65"/>
        <end position="79"/>
    </location>
</feature>
<evidence type="ECO:0000313" key="4">
    <source>
        <dbReference type="Proteomes" id="UP001567538"/>
    </source>
</evidence>
<dbReference type="EMBL" id="JBEAFC010000007">
    <property type="protein sequence ID" value="KAL1550016.1"/>
    <property type="molecule type" value="Genomic_DNA"/>
</dbReference>
<dbReference type="Proteomes" id="UP001567538">
    <property type="component" value="Unassembled WGS sequence"/>
</dbReference>
<gene>
    <name evidence="3" type="ORF">AAHA92_18031</name>
</gene>
<name>A0ABD1H4T9_SALDI</name>
<sequence>MESMKECAGNVAASAKSGMEKTMAIAQEKVEKLTANNEMEKEMATEKKQGRTHNAELRKQEARELNAAAKQEAAASKSD</sequence>
<comment type="caution">
    <text evidence="3">The sequence shown here is derived from an EMBL/GenBank/DDBJ whole genome shotgun (WGS) entry which is preliminary data.</text>
</comment>
<evidence type="ECO:0000256" key="2">
    <source>
        <dbReference type="SAM" id="MobiDB-lite"/>
    </source>
</evidence>
<dbReference type="PANTHER" id="PTHR33493:SF2">
    <property type="entry name" value="LATE EMBRYOGENESIS ABUNDANT PROTEIN 46"/>
    <property type="match status" value="1"/>
</dbReference>
<evidence type="ECO:0000256" key="1">
    <source>
        <dbReference type="ARBA" id="ARBA00010975"/>
    </source>
</evidence>
<proteinExistence type="inferred from homology"/>
<dbReference type="InterPro" id="IPR005513">
    <property type="entry name" value="LEA_1"/>
</dbReference>
<dbReference type="Pfam" id="PF03760">
    <property type="entry name" value="LEA_1"/>
    <property type="match status" value="1"/>
</dbReference>
<feature type="region of interest" description="Disordered" evidence="2">
    <location>
        <begin position="32"/>
        <end position="79"/>
    </location>
</feature>
<accession>A0ABD1H4T9</accession>
<feature type="compositionally biased region" description="Basic and acidic residues" evidence="2">
    <location>
        <begin position="32"/>
        <end position="64"/>
    </location>
</feature>
<dbReference type="PANTHER" id="PTHR33493">
    <property type="entry name" value="LATE EMBRYOGENESIS ABUNDANT PROTEIN 6-RELATED"/>
    <property type="match status" value="1"/>
</dbReference>
<evidence type="ECO:0000313" key="3">
    <source>
        <dbReference type="EMBL" id="KAL1550016.1"/>
    </source>
</evidence>
<organism evidence="3 4">
    <name type="scientific">Salvia divinorum</name>
    <name type="common">Maria pastora</name>
    <name type="synonym">Diviner's sage</name>
    <dbReference type="NCBI Taxonomy" id="28513"/>
    <lineage>
        <taxon>Eukaryota</taxon>
        <taxon>Viridiplantae</taxon>
        <taxon>Streptophyta</taxon>
        <taxon>Embryophyta</taxon>
        <taxon>Tracheophyta</taxon>
        <taxon>Spermatophyta</taxon>
        <taxon>Magnoliopsida</taxon>
        <taxon>eudicotyledons</taxon>
        <taxon>Gunneridae</taxon>
        <taxon>Pentapetalae</taxon>
        <taxon>asterids</taxon>
        <taxon>lamiids</taxon>
        <taxon>Lamiales</taxon>
        <taxon>Lamiaceae</taxon>
        <taxon>Nepetoideae</taxon>
        <taxon>Mentheae</taxon>
        <taxon>Salviinae</taxon>
        <taxon>Salvia</taxon>
        <taxon>Salvia subgen. Calosphace</taxon>
    </lineage>
</organism>
<protein>
    <submittedName>
        <fullName evidence="3">Late Embryogenesis Abundant 4-5</fullName>
    </submittedName>
</protein>
<comment type="similarity">
    <text evidence="1">Belongs to the LEA type 1 family.</text>
</comment>
<reference evidence="3 4" key="1">
    <citation type="submission" date="2024-06" db="EMBL/GenBank/DDBJ databases">
        <title>A chromosome level genome sequence of Diviner's sage (Salvia divinorum).</title>
        <authorList>
            <person name="Ford S.A."/>
            <person name="Ro D.-K."/>
            <person name="Ness R.W."/>
            <person name="Phillips M.A."/>
        </authorList>
    </citation>
    <scope>NUCLEOTIDE SEQUENCE [LARGE SCALE GENOMIC DNA]</scope>
    <source>
        <strain evidence="3">SAF-2024a</strain>
        <tissue evidence="3">Leaf</tissue>
    </source>
</reference>
<keyword evidence="4" id="KW-1185">Reference proteome</keyword>